<evidence type="ECO:0000259" key="14">
    <source>
        <dbReference type="Pfam" id="PF07522"/>
    </source>
</evidence>
<comment type="subcellular location">
    <subcellularLocation>
        <location evidence="1">Nucleus</location>
    </subcellularLocation>
</comment>
<proteinExistence type="inferred from homology"/>
<accession>A0ABY2H2T7</accession>
<evidence type="ECO:0000256" key="9">
    <source>
        <dbReference type="ARBA" id="ARBA00023204"/>
    </source>
</evidence>
<sequence>MSTFNGLVSEFPDIRIDFFRHHDDVAPPFACFVSHVHSDHLSGLETLRSPFVYCSAATREILLRLERYPCRFNYARGILEARQQTYKHLSKVIKPLPLESPTVIELQPGNSIQVTLFDANHCPGSVMFLIEGQGKAILYTGDIRSEPWFVNAITRSPALIEYTHGMKTLDTIYLDTSFTQDIPFQTKAEGIAELLRKVQKYPKDTVFYLQSWTYGYEDVWVALSKALNSPPAKIHVDKYKLRIYSALNTSSEARQLTPTAAALTGFMCGNTPQPGCLTSDQNVRLHSCESGNMCAIAKHPSVVRIQPVIASFPDGGVMHEAGIGGGGEDLEREMELGVPSWSDLQSLLGIIEALNNMPEEARGECARILTEAFASGRNLPLNINLSSSEDAYSTDLRQAIVSIVGNQSKAASPRNCSESGDETSLPNIIRFPYSRHSSYAELCHLVDAFRPRDVWPCTFHLEAWQSRGMSIQSLFGQYCSSNRFAHDMKIDNLAMQEIRHTREMANSEAESCRSRSGSPVDLMSPDAVPGLESRGITTSARDNDPAPTECHGQPDSMARDATREKSLEPLVVQSDSVDDEDDSQVSNTSFTSTLSLHHSVTRREAYDRMLQNYHGTAWNSIELISTGCNHSVAETEL</sequence>
<evidence type="ECO:0000256" key="5">
    <source>
        <dbReference type="ARBA" id="ARBA00022763"/>
    </source>
</evidence>
<protein>
    <recommendedName>
        <fullName evidence="11">Protein artemis</fullName>
    </recommendedName>
    <alternativeName>
        <fullName evidence="12">DNA cross-link repair 1C protein</fullName>
    </alternativeName>
</protein>
<evidence type="ECO:0000256" key="7">
    <source>
        <dbReference type="ARBA" id="ARBA00022839"/>
    </source>
</evidence>
<keyword evidence="9" id="KW-0234">DNA repair</keyword>
<keyword evidence="3" id="KW-0540">Nuclease</keyword>
<comment type="caution">
    <text evidence="15">The sequence shown here is derived from an EMBL/GenBank/DDBJ whole genome shotgun (WGS) entry which is preliminary data.</text>
</comment>
<keyword evidence="8" id="KW-0233">DNA recombination</keyword>
<dbReference type="SUPFAM" id="SSF56281">
    <property type="entry name" value="Metallo-hydrolase/oxidoreductase"/>
    <property type="match status" value="1"/>
</dbReference>
<organism evidence="15 16">
    <name type="scientific">Trichoderma ghanense</name>
    <dbReference type="NCBI Taxonomy" id="65468"/>
    <lineage>
        <taxon>Eukaryota</taxon>
        <taxon>Fungi</taxon>
        <taxon>Dikarya</taxon>
        <taxon>Ascomycota</taxon>
        <taxon>Pezizomycotina</taxon>
        <taxon>Sordariomycetes</taxon>
        <taxon>Hypocreomycetidae</taxon>
        <taxon>Hypocreales</taxon>
        <taxon>Hypocreaceae</taxon>
        <taxon>Trichoderma</taxon>
    </lineage>
</organism>
<dbReference type="Pfam" id="PF07522">
    <property type="entry name" value="DRMBL"/>
    <property type="match status" value="1"/>
</dbReference>
<evidence type="ECO:0000313" key="16">
    <source>
        <dbReference type="Proteomes" id="UP001642720"/>
    </source>
</evidence>
<evidence type="ECO:0000256" key="10">
    <source>
        <dbReference type="ARBA" id="ARBA00023242"/>
    </source>
</evidence>
<comment type="similarity">
    <text evidence="2">Belongs to the DNA repair metallo-beta-lactamase (DRMBL) family.</text>
</comment>
<evidence type="ECO:0000256" key="3">
    <source>
        <dbReference type="ARBA" id="ARBA00022722"/>
    </source>
</evidence>
<keyword evidence="5" id="KW-0227">DNA damage</keyword>
<keyword evidence="7" id="KW-0269">Exonuclease</keyword>
<evidence type="ECO:0000256" key="12">
    <source>
        <dbReference type="ARBA" id="ARBA00042677"/>
    </source>
</evidence>
<dbReference type="InterPro" id="IPR036866">
    <property type="entry name" value="RibonucZ/Hydroxyglut_hydro"/>
</dbReference>
<evidence type="ECO:0000256" key="8">
    <source>
        <dbReference type="ARBA" id="ARBA00023172"/>
    </source>
</evidence>
<evidence type="ECO:0000256" key="13">
    <source>
        <dbReference type="SAM" id="MobiDB-lite"/>
    </source>
</evidence>
<dbReference type="PANTHER" id="PTHR23240">
    <property type="entry name" value="DNA CROSS-LINK REPAIR PROTEIN PSO2/SNM1-RELATED"/>
    <property type="match status" value="1"/>
</dbReference>
<dbReference type="Gene3D" id="3.60.15.10">
    <property type="entry name" value="Ribonuclease Z/Hydroxyacylglutathione hydrolase-like"/>
    <property type="match status" value="1"/>
</dbReference>
<feature type="domain" description="DNA repair metallo-beta-lactamase" evidence="14">
    <location>
        <begin position="426"/>
        <end position="458"/>
    </location>
</feature>
<evidence type="ECO:0000256" key="2">
    <source>
        <dbReference type="ARBA" id="ARBA00010304"/>
    </source>
</evidence>
<feature type="region of interest" description="Disordered" evidence="13">
    <location>
        <begin position="503"/>
        <end position="561"/>
    </location>
</feature>
<dbReference type="GeneID" id="300577264"/>
<evidence type="ECO:0000313" key="15">
    <source>
        <dbReference type="EMBL" id="TFB02461.1"/>
    </source>
</evidence>
<evidence type="ECO:0000256" key="4">
    <source>
        <dbReference type="ARBA" id="ARBA00022759"/>
    </source>
</evidence>
<dbReference type="Pfam" id="PF23023">
    <property type="entry name" value="Anti-Pycsar_Apyc1"/>
    <property type="match status" value="1"/>
</dbReference>
<dbReference type="PANTHER" id="PTHR23240:SF8">
    <property type="entry name" value="PROTEIN ARTEMIS"/>
    <property type="match status" value="1"/>
</dbReference>
<dbReference type="RefSeq" id="XP_073558662.1">
    <property type="nucleotide sequence ID" value="XM_073702814.1"/>
</dbReference>
<evidence type="ECO:0000256" key="6">
    <source>
        <dbReference type="ARBA" id="ARBA00022801"/>
    </source>
</evidence>
<feature type="compositionally biased region" description="Basic and acidic residues" evidence="13">
    <location>
        <begin position="503"/>
        <end position="513"/>
    </location>
</feature>
<evidence type="ECO:0000256" key="1">
    <source>
        <dbReference type="ARBA" id="ARBA00004123"/>
    </source>
</evidence>
<keyword evidence="6" id="KW-0378">Hydrolase</keyword>
<dbReference type="Proteomes" id="UP001642720">
    <property type="component" value="Unassembled WGS sequence"/>
</dbReference>
<name>A0ABY2H2T7_9HYPO</name>
<keyword evidence="4" id="KW-0255">Endonuclease</keyword>
<keyword evidence="16" id="KW-1185">Reference proteome</keyword>
<dbReference type="InterPro" id="IPR011084">
    <property type="entry name" value="DRMBL"/>
</dbReference>
<gene>
    <name evidence="15" type="ORF">CCMA1212_005557</name>
</gene>
<reference evidence="15 16" key="1">
    <citation type="submission" date="2018-01" db="EMBL/GenBank/DDBJ databases">
        <title>Genome characterization of the sugarcane-associated fungus Trichoderma ghanense CCMA-1212 and their application in lignocelulose bioconversion.</title>
        <authorList>
            <person name="Steindorff A.S."/>
            <person name="Mendes T.D."/>
            <person name="Vilela E.S.D."/>
            <person name="Rodrigues D.S."/>
            <person name="Formighieri E.F."/>
            <person name="Melo I.S."/>
            <person name="Favaro L.C.L."/>
        </authorList>
    </citation>
    <scope>NUCLEOTIDE SEQUENCE [LARGE SCALE GENOMIC DNA]</scope>
    <source>
        <strain evidence="15 16">CCMA-1212</strain>
    </source>
</reference>
<dbReference type="EMBL" id="PPTA01000006">
    <property type="protein sequence ID" value="TFB02461.1"/>
    <property type="molecule type" value="Genomic_DNA"/>
</dbReference>
<evidence type="ECO:0000256" key="11">
    <source>
        <dbReference type="ARBA" id="ARBA00039759"/>
    </source>
</evidence>
<keyword evidence="10" id="KW-0539">Nucleus</keyword>